<proteinExistence type="predicted"/>
<organism evidence="1">
    <name type="scientific">Anopheles darlingi</name>
    <name type="common">Mosquito</name>
    <dbReference type="NCBI Taxonomy" id="43151"/>
    <lineage>
        <taxon>Eukaryota</taxon>
        <taxon>Metazoa</taxon>
        <taxon>Ecdysozoa</taxon>
        <taxon>Arthropoda</taxon>
        <taxon>Hexapoda</taxon>
        <taxon>Insecta</taxon>
        <taxon>Pterygota</taxon>
        <taxon>Neoptera</taxon>
        <taxon>Endopterygota</taxon>
        <taxon>Diptera</taxon>
        <taxon>Nematocera</taxon>
        <taxon>Culicoidea</taxon>
        <taxon>Culicidae</taxon>
        <taxon>Anophelinae</taxon>
        <taxon>Anopheles</taxon>
    </lineage>
</organism>
<evidence type="ECO:0000313" key="1">
    <source>
        <dbReference type="EMBL" id="MBW72634.1"/>
    </source>
</evidence>
<accession>A0A2M4D4X0</accession>
<sequence>MFLPGIVSSFSFLPCGLCPVPVCAIAQNQSFALASRLAYCGPWPGCWLLSSFRSSLSLSRLWWLLLLLLREDINTSQFYHLSLLRDRKAGPRTASLGHRHCGAFLGSRLVRPAGFVPNASSSSS</sequence>
<dbReference type="AlphaFoldDB" id="A0A2M4D4X0"/>
<name>A0A2M4D4X0_ANODA</name>
<protein>
    <submittedName>
        <fullName evidence="1">Putative secreted protein</fullName>
    </submittedName>
</protein>
<dbReference type="EMBL" id="GGFL01008456">
    <property type="protein sequence ID" value="MBW72634.1"/>
    <property type="molecule type" value="Transcribed_RNA"/>
</dbReference>
<reference evidence="1" key="1">
    <citation type="submission" date="2018-01" db="EMBL/GenBank/DDBJ databases">
        <title>An insight into the sialome of Amazonian anophelines.</title>
        <authorList>
            <person name="Ribeiro J.M."/>
            <person name="Scarpassa V."/>
            <person name="Calvo E."/>
        </authorList>
    </citation>
    <scope>NUCLEOTIDE SEQUENCE</scope>
</reference>